<dbReference type="RefSeq" id="WP_275680722.1">
    <property type="nucleotide sequence ID" value="NZ_JAJLJH010000001.1"/>
</dbReference>
<proteinExistence type="inferred from homology"/>
<evidence type="ECO:0000259" key="5">
    <source>
        <dbReference type="Pfam" id="PF07238"/>
    </source>
</evidence>
<comment type="similarity">
    <text evidence="4">Belongs to the YcgR family.</text>
</comment>
<protein>
    <recommendedName>
        <fullName evidence="4">Flagellar brake protein YcgR</fullName>
    </recommendedName>
    <alternativeName>
        <fullName evidence="4">Cyclic di-GMP binding protein YcgR</fullName>
    </alternativeName>
</protein>
<dbReference type="Proteomes" id="UP001139353">
    <property type="component" value="Unassembled WGS sequence"/>
</dbReference>
<organism evidence="7 8">
    <name type="scientific">Scleromatobacter humisilvae</name>
    <dbReference type="NCBI Taxonomy" id="2897159"/>
    <lineage>
        <taxon>Bacteria</taxon>
        <taxon>Pseudomonadati</taxon>
        <taxon>Pseudomonadota</taxon>
        <taxon>Betaproteobacteria</taxon>
        <taxon>Burkholderiales</taxon>
        <taxon>Sphaerotilaceae</taxon>
        <taxon>Scleromatobacter</taxon>
    </lineage>
</organism>
<keyword evidence="7" id="KW-0966">Cell projection</keyword>
<keyword evidence="8" id="KW-1185">Reference proteome</keyword>
<feature type="domain" description="Type III secretion system flagellar brake protein YcgR PilZN" evidence="6">
    <location>
        <begin position="22"/>
        <end position="127"/>
    </location>
</feature>
<dbReference type="GO" id="GO:0009425">
    <property type="term" value="C:bacterial-type flagellum basal body"/>
    <property type="evidence" value="ECO:0007669"/>
    <property type="project" value="UniProtKB-SubCell"/>
</dbReference>
<evidence type="ECO:0000256" key="2">
    <source>
        <dbReference type="ARBA" id="ARBA00022741"/>
    </source>
</evidence>
<dbReference type="Pfam" id="PF07238">
    <property type="entry name" value="PilZ"/>
    <property type="match status" value="1"/>
</dbReference>
<dbReference type="Pfam" id="PF07317">
    <property type="entry name" value="PilZN"/>
    <property type="match status" value="1"/>
</dbReference>
<keyword evidence="2 4" id="KW-0547">Nucleotide-binding</keyword>
<keyword evidence="7" id="KW-0282">Flagellum</keyword>
<reference evidence="7" key="1">
    <citation type="submission" date="2021-11" db="EMBL/GenBank/DDBJ databases">
        <title>BS-T2-15 a new species belonging to the Comamonadaceae family isolated from the soil of a French oak forest.</title>
        <authorList>
            <person name="Mieszkin S."/>
            <person name="Alain K."/>
        </authorList>
    </citation>
    <scope>NUCLEOTIDE SEQUENCE</scope>
    <source>
        <strain evidence="7">BS-T2-15</strain>
    </source>
</reference>
<dbReference type="GO" id="GO:0071973">
    <property type="term" value="P:bacterial-type flagellum-dependent cell motility"/>
    <property type="evidence" value="ECO:0007669"/>
    <property type="project" value="UniProtKB-UniRule"/>
</dbReference>
<keyword evidence="1 4" id="KW-0973">c-di-GMP</keyword>
<sequence>MFEDTRPASLDDLGSGDALAEFRVTAPGEIRALLKQLMDDAVPLNLSASDGSAYTTMLWTVDPAAGRVSFTADMMAPAVHDIVEADECAAVAYLDRVKVQFDVTDLVVVQGHKASVLQARLPAEMFRFQRRNTFRVRTLERTAPTASFRHPGIPDMSLALRVLDVSIGGCALLQPANVPLLQPGAVIKGVRLSLDADTQIDAGLMLHHVTSTGAENGSVRLGCEIVGMGPTAQRALQVYIDQTQKRRRMMSHE</sequence>
<dbReference type="InterPro" id="IPR012349">
    <property type="entry name" value="Split_barrel_FMN-bd"/>
</dbReference>
<name>A0A9X1YHV6_9BURK</name>
<dbReference type="GO" id="GO:0071945">
    <property type="term" value="P:regulation of bacterial-type flagellum-dependent cell motility by regulation of motor speed"/>
    <property type="evidence" value="ECO:0007669"/>
    <property type="project" value="UniProtKB-UniRule"/>
</dbReference>
<evidence type="ECO:0000259" key="6">
    <source>
        <dbReference type="Pfam" id="PF07317"/>
    </source>
</evidence>
<gene>
    <name evidence="4" type="primary">ycgR</name>
    <name evidence="7" type="ORF">LPC04_03135</name>
</gene>
<evidence type="ECO:0000256" key="4">
    <source>
        <dbReference type="HAMAP-Rule" id="MF_01457"/>
    </source>
</evidence>
<accession>A0A9X1YHV6</accession>
<evidence type="ECO:0000313" key="8">
    <source>
        <dbReference type="Proteomes" id="UP001139353"/>
    </source>
</evidence>
<keyword evidence="7" id="KW-0969">Cilium</keyword>
<dbReference type="HAMAP" id="MF_01457">
    <property type="entry name" value="YcgR"/>
    <property type="match status" value="1"/>
</dbReference>
<dbReference type="InterPro" id="IPR009926">
    <property type="entry name" value="T3SS_YcgR_PilZN"/>
</dbReference>
<evidence type="ECO:0000256" key="1">
    <source>
        <dbReference type="ARBA" id="ARBA00022636"/>
    </source>
</evidence>
<evidence type="ECO:0000256" key="3">
    <source>
        <dbReference type="ARBA" id="ARBA00023143"/>
    </source>
</evidence>
<dbReference type="InterPro" id="IPR023787">
    <property type="entry name" value="T3SS_YcgR"/>
</dbReference>
<dbReference type="Gene3D" id="2.30.110.10">
    <property type="entry name" value="Electron Transport, Fmn-binding Protein, Chain A"/>
    <property type="match status" value="1"/>
</dbReference>
<dbReference type="GO" id="GO:0035438">
    <property type="term" value="F:cyclic-di-GMP binding"/>
    <property type="evidence" value="ECO:0007669"/>
    <property type="project" value="UniProtKB-UniRule"/>
</dbReference>
<comment type="function">
    <text evidence="4">Acts as a flagellar brake, regulating swimming and swarming in a bis-(3'-5') cyclic diguanylic acid (c-di-GMP)-dependent manner. Binds 1 c-di-GMP dimer per subunit. Increasing levels of c-di-GMP lead to decreased motility.</text>
</comment>
<dbReference type="InterPro" id="IPR009875">
    <property type="entry name" value="PilZ_domain"/>
</dbReference>
<comment type="subunit">
    <text evidence="4">Monomer. Interacts with the flagellar basal bodies.</text>
</comment>
<comment type="caution">
    <text evidence="7">The sequence shown here is derived from an EMBL/GenBank/DDBJ whole genome shotgun (WGS) entry which is preliminary data.</text>
</comment>
<dbReference type="EMBL" id="JAJLJH010000001">
    <property type="protein sequence ID" value="MCK9684697.1"/>
    <property type="molecule type" value="Genomic_DNA"/>
</dbReference>
<keyword evidence="3 4" id="KW-0975">Bacterial flagellum</keyword>
<evidence type="ECO:0000313" key="7">
    <source>
        <dbReference type="EMBL" id="MCK9684697.1"/>
    </source>
</evidence>
<dbReference type="Gene3D" id="2.40.10.220">
    <property type="entry name" value="predicted glycosyltransferase like domains"/>
    <property type="match status" value="1"/>
</dbReference>
<comment type="subcellular location">
    <subcellularLocation>
        <location evidence="4">Bacterial flagellum basal body</location>
    </subcellularLocation>
</comment>
<dbReference type="AlphaFoldDB" id="A0A9X1YHV6"/>
<feature type="domain" description="PilZ" evidence="5">
    <location>
        <begin position="129"/>
        <end position="241"/>
    </location>
</feature>